<feature type="active site" description="Proton donor; for catalytic activity" evidence="10">
    <location>
        <position position="136"/>
    </location>
</feature>
<feature type="modified residue" description="Pyruvic acid (Ser); by autocatalysis" evidence="10">
    <location>
        <position position="116"/>
    </location>
</feature>
<keyword evidence="4 10" id="KW-0745">Spermidine biosynthesis</keyword>
<feature type="active site" description="Schiff-base intermediate with substrate; via pyruvic acid" evidence="10">
    <location>
        <position position="116"/>
    </location>
</feature>
<dbReference type="GO" id="GO:0008295">
    <property type="term" value="P:spermidine biosynthetic process"/>
    <property type="evidence" value="ECO:0007669"/>
    <property type="project" value="UniProtKB-UniRule"/>
</dbReference>
<dbReference type="PANTHER" id="PTHR33866">
    <property type="entry name" value="S-ADENOSYLMETHIONINE DECARBOXYLASE PROENZYME"/>
    <property type="match status" value="1"/>
</dbReference>
<keyword evidence="3 10" id="KW-0068">Autocatalytic cleavage</keyword>
<organism evidence="12 13">
    <name type="scientific">Rhodobium orientis</name>
    <dbReference type="NCBI Taxonomy" id="34017"/>
    <lineage>
        <taxon>Bacteria</taxon>
        <taxon>Pseudomonadati</taxon>
        <taxon>Pseudomonadota</taxon>
        <taxon>Alphaproteobacteria</taxon>
        <taxon>Hyphomicrobiales</taxon>
        <taxon>Rhodobiaceae</taxon>
        <taxon>Rhodobium</taxon>
    </lineage>
</organism>
<reference evidence="12 13" key="1">
    <citation type="submission" date="2017-07" db="EMBL/GenBank/DDBJ databases">
        <title>Draft Genome Sequences of Select Purple Nonsulfur Bacteria.</title>
        <authorList>
            <person name="Lasarre B."/>
            <person name="Mckinlay J.B."/>
        </authorList>
    </citation>
    <scope>NUCLEOTIDE SEQUENCE [LARGE SCALE GENOMIC DNA]</scope>
    <source>
        <strain evidence="12 13">DSM 11290</strain>
    </source>
</reference>
<evidence type="ECO:0000313" key="12">
    <source>
        <dbReference type="EMBL" id="RAI27917.1"/>
    </source>
</evidence>
<comment type="subunit">
    <text evidence="10">Heterotetramer of two alpha and two beta chains arranged as a dimer of alpha/beta heterodimers.</text>
</comment>
<gene>
    <name evidence="12" type="primary">speD</name>
    <name evidence="10" type="synonym">speH</name>
    <name evidence="12" type="ORF">CH339_08415</name>
</gene>
<comment type="function">
    <text evidence="10">Catalyzes the decarboxylation of S-adenosylmethionine to S-adenosylmethioninamine (dcAdoMet), the propylamine donor required for the synthesis of the polyamines spermine and spermidine from the diamine putrescine.</text>
</comment>
<keyword evidence="6 10" id="KW-0865">Zymogen</keyword>
<accession>A0A327JNM9</accession>
<dbReference type="InterPro" id="IPR003826">
    <property type="entry name" value="AdoMetDC_fam_prok"/>
</dbReference>
<dbReference type="AlphaFoldDB" id="A0A327JNM9"/>
<evidence type="ECO:0000256" key="10">
    <source>
        <dbReference type="HAMAP-Rule" id="MF_00464"/>
    </source>
</evidence>
<dbReference type="EMBL" id="NPEV01000013">
    <property type="protein sequence ID" value="RAI27917.1"/>
    <property type="molecule type" value="Genomic_DNA"/>
</dbReference>
<dbReference type="InterPro" id="IPR042284">
    <property type="entry name" value="AdoMetDC_N"/>
</dbReference>
<dbReference type="Pfam" id="PF02675">
    <property type="entry name" value="AdoMet_dc"/>
    <property type="match status" value="1"/>
</dbReference>
<feature type="chain" id="PRO_5023507994" description="S-adenosylmethionine decarboxylase beta chain" evidence="10">
    <location>
        <begin position="1"/>
        <end position="115"/>
    </location>
</feature>
<dbReference type="Gene3D" id="3.30.160.750">
    <property type="match status" value="1"/>
</dbReference>
<keyword evidence="2 10" id="KW-0210">Decarboxylase</keyword>
<feature type="chain" id="PRO_5023507995" description="S-adenosylmethionine decarboxylase alpha chain" evidence="10">
    <location>
        <begin position="116"/>
        <end position="168"/>
    </location>
</feature>
<evidence type="ECO:0000256" key="5">
    <source>
        <dbReference type="ARBA" id="ARBA00023115"/>
    </source>
</evidence>
<evidence type="ECO:0000256" key="11">
    <source>
        <dbReference type="SAM" id="MobiDB-lite"/>
    </source>
</evidence>
<dbReference type="GO" id="GO:0004014">
    <property type="term" value="F:adenosylmethionine decarboxylase activity"/>
    <property type="evidence" value="ECO:0007669"/>
    <property type="project" value="UniProtKB-UniRule"/>
</dbReference>
<dbReference type="SUPFAM" id="SSF56276">
    <property type="entry name" value="S-adenosylmethionine decarboxylase"/>
    <property type="match status" value="1"/>
</dbReference>
<keyword evidence="1 10" id="KW-0949">S-adenosyl-L-methionine</keyword>
<evidence type="ECO:0000256" key="3">
    <source>
        <dbReference type="ARBA" id="ARBA00022813"/>
    </source>
</evidence>
<evidence type="ECO:0000256" key="2">
    <source>
        <dbReference type="ARBA" id="ARBA00022793"/>
    </source>
</evidence>
<feature type="active site" description="Proton acceptor; for processing activity" evidence="10">
    <location>
        <position position="121"/>
    </location>
</feature>
<keyword evidence="8 10" id="KW-0704">Schiff base</keyword>
<dbReference type="Gene3D" id="3.30.360.110">
    <property type="entry name" value="S-adenosylmethionine decarboxylase domain"/>
    <property type="match status" value="1"/>
</dbReference>
<keyword evidence="5 10" id="KW-0620">Polyamine biosynthesis</keyword>
<evidence type="ECO:0000256" key="6">
    <source>
        <dbReference type="ARBA" id="ARBA00023145"/>
    </source>
</evidence>
<dbReference type="NCBIfam" id="TIGR03330">
    <property type="entry name" value="SAM_DCase_Bsu"/>
    <property type="match status" value="1"/>
</dbReference>
<protein>
    <recommendedName>
        <fullName evidence="10">S-adenosylmethionine decarboxylase proenzyme</fullName>
        <shortName evidence="10">AdoMetDC</shortName>
        <shortName evidence="10">SAMDC</shortName>
        <ecNumber evidence="10">4.1.1.50</ecNumber>
    </recommendedName>
    <component>
        <recommendedName>
            <fullName evidence="10">S-adenosylmethionine decarboxylase beta chain</fullName>
        </recommendedName>
    </component>
    <component>
        <recommendedName>
            <fullName evidence="10">S-adenosylmethionine decarboxylase alpha chain</fullName>
        </recommendedName>
    </component>
</protein>
<name>A0A327JNM9_9HYPH</name>
<dbReference type="GO" id="GO:0005829">
    <property type="term" value="C:cytosol"/>
    <property type="evidence" value="ECO:0007669"/>
    <property type="project" value="TreeGrafter"/>
</dbReference>
<dbReference type="UniPathway" id="UPA00331">
    <property type="reaction ID" value="UER00451"/>
</dbReference>
<evidence type="ECO:0000256" key="8">
    <source>
        <dbReference type="ARBA" id="ARBA00023270"/>
    </source>
</evidence>
<feature type="site" description="Cleavage (non-hydrolytic); by autolysis" evidence="10">
    <location>
        <begin position="115"/>
        <end position="116"/>
    </location>
</feature>
<comment type="PTM">
    <text evidence="10">Is synthesized initially as an inactive proenzyme. Formation of the active enzyme involves a self-maturation process in which the active site pyruvoyl group is generated from an internal serine residue via an autocatalytic post-translational modification. Two non-identical subunits are generated from the proenzyme in this reaction, and the pyruvate is formed at the N-terminus of the alpha chain, which is derived from the carboxyl end of the proenzyme. The post-translation cleavage follows an unusual pathway, termed non-hydrolytic serinolysis, in which the side chain hydroxyl group of the serine supplies its oxygen atom to form the C-terminus of the beta chain, while the remainder of the serine residue undergoes an oxidative deamination to produce ammonia and the pyruvoyl group blocking the N-terminus of the alpha chain.</text>
</comment>
<dbReference type="HAMAP" id="MF_00464">
    <property type="entry name" value="AdoMetDC_1"/>
    <property type="match status" value="1"/>
</dbReference>
<dbReference type="PANTHER" id="PTHR33866:SF2">
    <property type="entry name" value="S-ADENOSYLMETHIONINE DECARBOXYLASE PROENZYME"/>
    <property type="match status" value="1"/>
</dbReference>
<comment type="similarity">
    <text evidence="10">Belongs to the prokaryotic AdoMetDC family. Type 1 subfamily.</text>
</comment>
<sequence>MSNAALFPLGMDLDAPSIAQKEDHDTHPKGVAPEEQFNPHGQGLDRKDHFIEKNGIRCAGSHLIIDVHGAEHLDDCGHIEKTLVECVEAAGATLLHIHLHRFEPNGVSGVAVLAESHISVHSWPENGYAAFDVFMCGDAMPERCVEVIRSAFKPDRIVVSEILRGRGA</sequence>
<comment type="cofactor">
    <cofactor evidence="10">
        <name>pyruvate</name>
        <dbReference type="ChEBI" id="CHEBI:15361"/>
    </cofactor>
    <text evidence="10">Binds 1 pyruvoyl group covalently per subunit.</text>
</comment>
<keyword evidence="7 10" id="KW-0456">Lyase</keyword>
<dbReference type="OrthoDB" id="9793120at2"/>
<feature type="region of interest" description="Disordered" evidence="11">
    <location>
        <begin position="21"/>
        <end position="43"/>
    </location>
</feature>
<evidence type="ECO:0000256" key="1">
    <source>
        <dbReference type="ARBA" id="ARBA00022691"/>
    </source>
</evidence>
<dbReference type="InterPro" id="IPR017716">
    <property type="entry name" value="S-AdoMet_deCOase_pro-enz"/>
</dbReference>
<dbReference type="InterPro" id="IPR042286">
    <property type="entry name" value="AdoMetDC_C"/>
</dbReference>
<comment type="pathway">
    <text evidence="10">Amine and polyamine biosynthesis; S-adenosylmethioninamine biosynthesis; S-adenosylmethioninamine from S-adenosyl-L-methionine: step 1/1.</text>
</comment>
<keyword evidence="13" id="KW-1185">Reference proteome</keyword>
<dbReference type="EC" id="4.1.1.50" evidence="10"/>
<proteinExistence type="inferred from homology"/>
<comment type="caution">
    <text evidence="12">The sequence shown here is derived from an EMBL/GenBank/DDBJ whole genome shotgun (WGS) entry which is preliminary data.</text>
</comment>
<dbReference type="InterPro" id="IPR016067">
    <property type="entry name" value="S-AdoMet_deCO2ase_core"/>
</dbReference>
<evidence type="ECO:0000256" key="7">
    <source>
        <dbReference type="ARBA" id="ARBA00023239"/>
    </source>
</evidence>
<dbReference type="Proteomes" id="UP000249299">
    <property type="component" value="Unassembled WGS sequence"/>
</dbReference>
<comment type="catalytic activity">
    <reaction evidence="10">
        <text>S-adenosyl-L-methionine + H(+) = S-adenosyl 3-(methylsulfanyl)propylamine + CO2</text>
        <dbReference type="Rhea" id="RHEA:15981"/>
        <dbReference type="ChEBI" id="CHEBI:15378"/>
        <dbReference type="ChEBI" id="CHEBI:16526"/>
        <dbReference type="ChEBI" id="CHEBI:57443"/>
        <dbReference type="ChEBI" id="CHEBI:59789"/>
        <dbReference type="EC" id="4.1.1.50"/>
    </reaction>
</comment>
<evidence type="ECO:0000256" key="4">
    <source>
        <dbReference type="ARBA" id="ARBA00023066"/>
    </source>
</evidence>
<evidence type="ECO:0000256" key="9">
    <source>
        <dbReference type="ARBA" id="ARBA00023317"/>
    </source>
</evidence>
<dbReference type="RefSeq" id="WP_111433903.1">
    <property type="nucleotide sequence ID" value="NZ_JACIGG010000004.1"/>
</dbReference>
<evidence type="ECO:0000313" key="13">
    <source>
        <dbReference type="Proteomes" id="UP000249299"/>
    </source>
</evidence>
<keyword evidence="9 10" id="KW-0670">Pyruvate</keyword>